<organism evidence="7 8">
    <name type="scientific">Bradyrhizobium oligotrophicum S58</name>
    <dbReference type="NCBI Taxonomy" id="1245469"/>
    <lineage>
        <taxon>Bacteria</taxon>
        <taxon>Pseudomonadati</taxon>
        <taxon>Pseudomonadota</taxon>
        <taxon>Alphaproteobacteria</taxon>
        <taxon>Hyphomicrobiales</taxon>
        <taxon>Nitrobacteraceae</taxon>
        <taxon>Bradyrhizobium</taxon>
    </lineage>
</organism>
<dbReference type="InterPro" id="IPR036388">
    <property type="entry name" value="WH-like_DNA-bd_sf"/>
</dbReference>
<dbReference type="RefSeq" id="WP_015665531.1">
    <property type="nucleotide sequence ID" value="NC_020453.1"/>
</dbReference>
<dbReference type="InterPro" id="IPR050397">
    <property type="entry name" value="Env_Response_Regulators"/>
</dbReference>
<feature type="domain" description="Cyclic nucleotide-binding" evidence="5">
    <location>
        <begin position="25"/>
        <end position="94"/>
    </location>
</feature>
<evidence type="ECO:0000313" key="7">
    <source>
        <dbReference type="EMBL" id="BAM88408.1"/>
    </source>
</evidence>
<dbReference type="InterPro" id="IPR036390">
    <property type="entry name" value="WH_DNA-bd_sf"/>
</dbReference>
<evidence type="ECO:0000256" key="1">
    <source>
        <dbReference type="ARBA" id="ARBA00023015"/>
    </source>
</evidence>
<dbReference type="EMBL" id="AP012603">
    <property type="protein sequence ID" value="BAM88408.1"/>
    <property type="molecule type" value="Genomic_DNA"/>
</dbReference>
<reference evidence="7 8" key="1">
    <citation type="journal article" date="2013" name="Appl. Environ. Microbiol.">
        <title>Genome analysis suggests that the soil oligotrophic bacterium Agromonas oligotrophica (Bradyrhizobium oligotrophicum) is a nitrogen-fixing symbiont of Aeschynomene indica.</title>
        <authorList>
            <person name="Okubo T."/>
            <person name="Fukushima S."/>
            <person name="Itakura M."/>
            <person name="Oshima K."/>
            <person name="Longtonglang A."/>
            <person name="Teaumroong N."/>
            <person name="Mitsui H."/>
            <person name="Hattori M."/>
            <person name="Hattori R."/>
            <person name="Hattori T."/>
            <person name="Minamisawa K."/>
        </authorList>
    </citation>
    <scope>NUCLEOTIDE SEQUENCE [LARGE SCALE GENOMIC DNA]</scope>
    <source>
        <strain evidence="7 8">S58</strain>
    </source>
</reference>
<dbReference type="Pfam" id="PF00027">
    <property type="entry name" value="cNMP_binding"/>
    <property type="match status" value="1"/>
</dbReference>
<dbReference type="Gene3D" id="2.60.120.10">
    <property type="entry name" value="Jelly Rolls"/>
    <property type="match status" value="1"/>
</dbReference>
<dbReference type="GO" id="GO:0003677">
    <property type="term" value="F:DNA binding"/>
    <property type="evidence" value="ECO:0007669"/>
    <property type="project" value="UniProtKB-KW"/>
</dbReference>
<keyword evidence="3" id="KW-0804">Transcription</keyword>
<gene>
    <name evidence="7" type="primary">fixK</name>
    <name evidence="7" type="ORF">S58_24020</name>
</gene>
<evidence type="ECO:0000259" key="6">
    <source>
        <dbReference type="PROSITE" id="PS51063"/>
    </source>
</evidence>
<dbReference type="InterPro" id="IPR018335">
    <property type="entry name" value="Tscrpt_reg_HTH_Crp-type_CS"/>
</dbReference>
<dbReference type="AlphaFoldDB" id="M4Z4Q4"/>
<dbReference type="Pfam" id="PF00325">
    <property type="entry name" value="Crp"/>
    <property type="match status" value="1"/>
</dbReference>
<dbReference type="PROSITE" id="PS50042">
    <property type="entry name" value="CNMP_BINDING_3"/>
    <property type="match status" value="1"/>
</dbReference>
<dbReference type="FunFam" id="1.10.10.10:FF:000028">
    <property type="entry name" value="Fumarate/nitrate reduction transcriptional regulator Fnr"/>
    <property type="match status" value="1"/>
</dbReference>
<dbReference type="GO" id="GO:0005829">
    <property type="term" value="C:cytosol"/>
    <property type="evidence" value="ECO:0007669"/>
    <property type="project" value="TreeGrafter"/>
</dbReference>
<dbReference type="eggNOG" id="COG0664">
    <property type="taxonomic scope" value="Bacteria"/>
</dbReference>
<name>M4Z4Q4_9BRAD</name>
<dbReference type="PRINTS" id="PR00034">
    <property type="entry name" value="HTHCRP"/>
</dbReference>
<evidence type="ECO:0000259" key="5">
    <source>
        <dbReference type="PROSITE" id="PS50042"/>
    </source>
</evidence>
<sequence>MKTSLVAVDFHGDGCADCAVRGFSVCASLDQIEMREFEQLSRRVSFETCATVFAQEDTSSCFYNLLDGVMRLYKLLPDGRRQIVGFVLPGDFVGMTTEQRHGFSADAIGPITVCQFAKVPFSRFAEDKPNLLRRMNELAVQELNHARDHMVLLGRRSAEEKVATFLVSWRDRLVELRGPSNIVPLPMSRQDIADYLGLTIETVSRTFTKLEREGIIAILPGGVSLRDSARAEALAAA</sequence>
<dbReference type="KEGG" id="aol:S58_24020"/>
<dbReference type="InterPro" id="IPR000595">
    <property type="entry name" value="cNMP-bd_dom"/>
</dbReference>
<dbReference type="PROSITE" id="PS51063">
    <property type="entry name" value="HTH_CRP_2"/>
    <property type="match status" value="1"/>
</dbReference>
<dbReference type="STRING" id="1245469.S58_24020"/>
<keyword evidence="1" id="KW-0805">Transcription regulation</keyword>
<accession>M4Z4Q4</accession>
<feature type="domain" description="HTH crp-type" evidence="6">
    <location>
        <begin position="156"/>
        <end position="229"/>
    </location>
</feature>
<dbReference type="PANTHER" id="PTHR24567:SF75">
    <property type="entry name" value="FUMARATE AND NITRATE REDUCTION REGULATORY PROTEIN"/>
    <property type="match status" value="1"/>
</dbReference>
<dbReference type="SUPFAM" id="SSF46785">
    <property type="entry name" value="Winged helix' DNA-binding domain"/>
    <property type="match status" value="1"/>
</dbReference>
<dbReference type="GO" id="GO:0003700">
    <property type="term" value="F:DNA-binding transcription factor activity"/>
    <property type="evidence" value="ECO:0007669"/>
    <property type="project" value="InterPro"/>
</dbReference>
<dbReference type="OrthoDB" id="667966at2"/>
<dbReference type="PANTHER" id="PTHR24567">
    <property type="entry name" value="CRP FAMILY TRANSCRIPTIONAL REGULATORY PROTEIN"/>
    <property type="match status" value="1"/>
</dbReference>
<keyword evidence="2" id="KW-0238">DNA-binding</keyword>
<dbReference type="PROSITE" id="PS00042">
    <property type="entry name" value="HTH_CRP_1"/>
    <property type="match status" value="1"/>
</dbReference>
<keyword evidence="8" id="KW-1185">Reference proteome</keyword>
<dbReference type="CDD" id="cd00038">
    <property type="entry name" value="CAP_ED"/>
    <property type="match status" value="1"/>
</dbReference>
<dbReference type="HOGENOM" id="CLU_075053_0_1_5"/>
<evidence type="ECO:0000256" key="2">
    <source>
        <dbReference type="ARBA" id="ARBA00023125"/>
    </source>
</evidence>
<dbReference type="GeneID" id="301816298"/>
<dbReference type="InterPro" id="IPR018490">
    <property type="entry name" value="cNMP-bd_dom_sf"/>
</dbReference>
<evidence type="ECO:0000256" key="4">
    <source>
        <dbReference type="ARBA" id="ARBA00023231"/>
    </source>
</evidence>
<keyword evidence="4" id="KW-0535">Nitrogen fixation</keyword>
<proteinExistence type="predicted"/>
<dbReference type="InterPro" id="IPR012318">
    <property type="entry name" value="HTH_CRP"/>
</dbReference>
<dbReference type="CDD" id="cd00092">
    <property type="entry name" value="HTH_CRP"/>
    <property type="match status" value="1"/>
</dbReference>
<evidence type="ECO:0000256" key="3">
    <source>
        <dbReference type="ARBA" id="ARBA00023163"/>
    </source>
</evidence>
<dbReference type="SMART" id="SM00100">
    <property type="entry name" value="cNMP"/>
    <property type="match status" value="1"/>
</dbReference>
<dbReference type="PATRIC" id="fig|1245469.3.peg.2460"/>
<evidence type="ECO:0000313" key="8">
    <source>
        <dbReference type="Proteomes" id="UP000011841"/>
    </source>
</evidence>
<protein>
    <submittedName>
        <fullName evidence="7">Nitrogen fixation regulation protein FixK</fullName>
    </submittedName>
</protein>
<dbReference type="SUPFAM" id="SSF51206">
    <property type="entry name" value="cAMP-binding domain-like"/>
    <property type="match status" value="1"/>
</dbReference>
<dbReference type="Proteomes" id="UP000011841">
    <property type="component" value="Chromosome"/>
</dbReference>
<dbReference type="SMART" id="SM00419">
    <property type="entry name" value="HTH_CRP"/>
    <property type="match status" value="1"/>
</dbReference>
<dbReference type="InterPro" id="IPR014710">
    <property type="entry name" value="RmlC-like_jellyroll"/>
</dbReference>
<dbReference type="Gene3D" id="1.10.10.10">
    <property type="entry name" value="Winged helix-like DNA-binding domain superfamily/Winged helix DNA-binding domain"/>
    <property type="match status" value="1"/>
</dbReference>